<dbReference type="OrthoDB" id="7956186at2"/>
<dbReference type="SUPFAM" id="SSF53187">
    <property type="entry name" value="Zn-dependent exopeptidases"/>
    <property type="match status" value="1"/>
</dbReference>
<evidence type="ECO:0000313" key="2">
    <source>
        <dbReference type="EMBL" id="TKI55664.1"/>
    </source>
</evidence>
<proteinExistence type="predicted"/>
<gene>
    <name evidence="2" type="ORF">E8L90_09530</name>
</gene>
<name>A0A4U2Y649_9BACL</name>
<dbReference type="GO" id="GO:0004181">
    <property type="term" value="F:metallocarboxypeptidase activity"/>
    <property type="evidence" value="ECO:0007669"/>
    <property type="project" value="InterPro"/>
</dbReference>
<keyword evidence="3" id="KW-1185">Reference proteome</keyword>
<dbReference type="InterPro" id="IPR000834">
    <property type="entry name" value="Peptidase_M14"/>
</dbReference>
<evidence type="ECO:0000259" key="1">
    <source>
        <dbReference type="Pfam" id="PF00246"/>
    </source>
</evidence>
<dbReference type="Pfam" id="PF00246">
    <property type="entry name" value="Peptidase_M14"/>
    <property type="match status" value="1"/>
</dbReference>
<feature type="domain" description="Peptidase M14" evidence="1">
    <location>
        <begin position="717"/>
        <end position="831"/>
    </location>
</feature>
<dbReference type="Proteomes" id="UP000307841">
    <property type="component" value="Unassembled WGS sequence"/>
</dbReference>
<sequence length="1066" mass="120893">MRGLGDIFTTKGLVADRNNDGIADSLSVSFCFQTGIVVEGFIDFCARLGLETSELDLPSIRMEDSPMDASSTKSGEWLCTVCIEPSCDVDDASCTLDRGNNRIAFVGGSEESLSRLLRWMAAYWTDAVPATTSLGEIERIRCSLHEVQLYVCADASPVCQIAIPQCVLMSSYEGGPIVERPTPLDSLTELWTTAGFYQAGRTDLTSRTDVFFTGVHTTEAVMSAARFAARVGLASTGIHFPLTGEANRIAELTFSLDMNGEAPLASGVVEVIPDSSEKTARVIQLSGGGRAIVAALDYFGTATPHPLGGTFGAWEESDEQKVKEFPLFLEKTWKDQGERNEIEQLFHEQLIAIVSQKETAGRLSSPLAVTAFLSEPKEIRRALERCWKSAITELLPDNDSTVQIHSAFKPGLCWIKETILPSLVRKGERVERILISFQREEREGGMELSHRWLQELYPVDQLLEKELGLSLSQVSFVMDENLPTTYQIEAWGAGLVHVGTWNLDVPVSAVPYADEQSRAYPTTSGLFFAYGTTKEQFMVPTDRERFWQFYTQQFLPELTEELLCKQNEPYQGNSPLFHSIEVTVTMSEQEERLDIDEETISSLEALHEDIYFYTLDYYAYLGERKTRMAWNSPGAVRPFIKVKPASSPVATIRVKEYKEEQAFSIKTTHLYFEAEQSAPVKARILRTNEKSTSIEERKLPYLHQNNHPDQGEWAELATHPSVHMWEVEKSFEGRPIFAVEVTAPQISKYVSTHKLSLYKPTILLETGHHPNEVSSMPAARELVAELITEKMDWLTRFNLVVIPFANPDGVALHQELVKDHPFWKHHAARYNAVGLEYTNHRFQPSVFGESRVVPQLFYRWLPDVIIDDHGIPSHEWTQPFAGYNSPPRFPVSYWMPISLFYGIGREMERSEYPHHAVALDTIQKAAEEGLRHHPRLWNKNKRFIDRYIRYGHNWEPAIFPLPTDQDFLFYRWPTKPNRTSPSLLSRFPEWVTLDLITEAADETVAGGALRDCIETHKIFNRAVMECVASSPRRVSRQYGQDHIRLSRMRPMRIGGDNHEDHFSNRV</sequence>
<reference evidence="2 3" key="1">
    <citation type="submission" date="2019-04" db="EMBL/GenBank/DDBJ databases">
        <title>Whole genome sequencing of Brevibacillus sp. TGS2-1.</title>
        <authorList>
            <person name="Choi A."/>
        </authorList>
    </citation>
    <scope>NUCLEOTIDE SEQUENCE [LARGE SCALE GENOMIC DNA]</scope>
    <source>
        <strain evidence="2 3">TGS2-1</strain>
    </source>
</reference>
<evidence type="ECO:0000313" key="3">
    <source>
        <dbReference type="Proteomes" id="UP000307841"/>
    </source>
</evidence>
<dbReference type="RefSeq" id="WP_137029189.1">
    <property type="nucleotide sequence ID" value="NZ_SZNK01000001.1"/>
</dbReference>
<accession>A0A4U2Y649</accession>
<protein>
    <submittedName>
        <fullName evidence="2">Peptidase</fullName>
    </submittedName>
</protein>
<dbReference type="Gene3D" id="3.40.630.10">
    <property type="entry name" value="Zn peptidases"/>
    <property type="match status" value="1"/>
</dbReference>
<comment type="caution">
    <text evidence="2">The sequence shown here is derived from an EMBL/GenBank/DDBJ whole genome shotgun (WGS) entry which is preliminary data.</text>
</comment>
<dbReference type="GO" id="GO:0008270">
    <property type="term" value="F:zinc ion binding"/>
    <property type="evidence" value="ECO:0007669"/>
    <property type="project" value="InterPro"/>
</dbReference>
<dbReference type="GO" id="GO:0006508">
    <property type="term" value="P:proteolysis"/>
    <property type="evidence" value="ECO:0007669"/>
    <property type="project" value="InterPro"/>
</dbReference>
<dbReference type="EMBL" id="SZNK01000001">
    <property type="protein sequence ID" value="TKI55664.1"/>
    <property type="molecule type" value="Genomic_DNA"/>
</dbReference>
<dbReference type="AlphaFoldDB" id="A0A4U2Y649"/>
<dbReference type="CDD" id="cd06232">
    <property type="entry name" value="M14-like"/>
    <property type="match status" value="1"/>
</dbReference>
<organism evidence="2 3">
    <name type="scientific">Brevibacillus antibioticus</name>
    <dbReference type="NCBI Taxonomy" id="2570228"/>
    <lineage>
        <taxon>Bacteria</taxon>
        <taxon>Bacillati</taxon>
        <taxon>Bacillota</taxon>
        <taxon>Bacilli</taxon>
        <taxon>Bacillales</taxon>
        <taxon>Paenibacillaceae</taxon>
        <taxon>Brevibacillus</taxon>
    </lineage>
</organism>